<gene>
    <name evidence="1" type="ORF">SADUNF_Sadunf03G0056600</name>
</gene>
<evidence type="ECO:0000313" key="2">
    <source>
        <dbReference type="Proteomes" id="UP000657918"/>
    </source>
</evidence>
<comment type="caution">
    <text evidence="1">The sequence shown here is derived from an EMBL/GenBank/DDBJ whole genome shotgun (WGS) entry which is preliminary data.</text>
</comment>
<accession>A0A835KBI2</accession>
<evidence type="ECO:0000313" key="1">
    <source>
        <dbReference type="EMBL" id="KAF9685458.1"/>
    </source>
</evidence>
<dbReference type="Proteomes" id="UP000657918">
    <property type="component" value="Unassembled WGS sequence"/>
</dbReference>
<dbReference type="AlphaFoldDB" id="A0A835KBI2"/>
<sequence length="67" mass="7465">MQHVQGKTHYYERKLATPVQTPNHFSFYLCDHLRNSPTRKKGTLGGSLNGVCGQFVANGVYEGGVLR</sequence>
<dbReference type="EMBL" id="JADGMS010000003">
    <property type="protein sequence ID" value="KAF9685458.1"/>
    <property type="molecule type" value="Genomic_DNA"/>
</dbReference>
<keyword evidence="2" id="KW-1185">Reference proteome</keyword>
<name>A0A835KBI2_9ROSI</name>
<organism evidence="1 2">
    <name type="scientific">Salix dunnii</name>
    <dbReference type="NCBI Taxonomy" id="1413687"/>
    <lineage>
        <taxon>Eukaryota</taxon>
        <taxon>Viridiplantae</taxon>
        <taxon>Streptophyta</taxon>
        <taxon>Embryophyta</taxon>
        <taxon>Tracheophyta</taxon>
        <taxon>Spermatophyta</taxon>
        <taxon>Magnoliopsida</taxon>
        <taxon>eudicotyledons</taxon>
        <taxon>Gunneridae</taxon>
        <taxon>Pentapetalae</taxon>
        <taxon>rosids</taxon>
        <taxon>fabids</taxon>
        <taxon>Malpighiales</taxon>
        <taxon>Salicaceae</taxon>
        <taxon>Saliceae</taxon>
        <taxon>Salix</taxon>
    </lineage>
</organism>
<reference evidence="1 2" key="1">
    <citation type="submission" date="2020-10" db="EMBL/GenBank/DDBJ databases">
        <title>Plant Genome Project.</title>
        <authorList>
            <person name="Zhang R.-G."/>
        </authorList>
    </citation>
    <scope>NUCLEOTIDE SEQUENCE [LARGE SCALE GENOMIC DNA]</scope>
    <source>
        <strain evidence="1">FAFU-HL-1</strain>
        <tissue evidence="1">Leaf</tissue>
    </source>
</reference>
<protein>
    <submittedName>
        <fullName evidence="1">Uncharacterized protein</fullName>
    </submittedName>
</protein>
<proteinExistence type="predicted"/>